<comment type="subcellular location">
    <subcellularLocation>
        <location evidence="1">Membrane</location>
        <topology evidence="1">Multi-pass membrane protein</topology>
    </subcellularLocation>
</comment>
<evidence type="ECO:0000256" key="4">
    <source>
        <dbReference type="ARBA" id="ARBA00023136"/>
    </source>
</evidence>
<name>A0AA42CEZ8_9PROT</name>
<feature type="transmembrane region" description="Helical" evidence="5">
    <location>
        <begin position="63"/>
        <end position="84"/>
    </location>
</feature>
<evidence type="ECO:0000256" key="2">
    <source>
        <dbReference type="ARBA" id="ARBA00022692"/>
    </source>
</evidence>
<evidence type="ECO:0000313" key="8">
    <source>
        <dbReference type="Proteomes" id="UP001165679"/>
    </source>
</evidence>
<dbReference type="GO" id="GO:0016020">
    <property type="term" value="C:membrane"/>
    <property type="evidence" value="ECO:0007669"/>
    <property type="project" value="UniProtKB-SubCell"/>
</dbReference>
<reference evidence="7" key="2">
    <citation type="submission" date="2022-10" db="EMBL/GenBank/DDBJ databases">
        <authorList>
            <person name="Trinh H.N."/>
        </authorList>
    </citation>
    <scope>NUCLEOTIDE SEQUENCE</scope>
    <source>
        <strain evidence="7">RN2-1</strain>
    </source>
</reference>
<dbReference type="RefSeq" id="WP_264715474.1">
    <property type="nucleotide sequence ID" value="NZ_JAPDNT010000022.1"/>
</dbReference>
<feature type="transmembrane region" description="Helical" evidence="5">
    <location>
        <begin position="339"/>
        <end position="368"/>
    </location>
</feature>
<keyword evidence="3 5" id="KW-1133">Transmembrane helix</keyword>
<dbReference type="Proteomes" id="UP001165679">
    <property type="component" value="Unassembled WGS sequence"/>
</dbReference>
<protein>
    <submittedName>
        <fullName evidence="7">SulP family inorganic anion transporter</fullName>
    </submittedName>
</protein>
<dbReference type="PANTHER" id="PTHR11814">
    <property type="entry name" value="SULFATE TRANSPORTER"/>
    <property type="match status" value="1"/>
</dbReference>
<keyword evidence="8" id="KW-1185">Reference proteome</keyword>
<feature type="transmembrane region" description="Helical" evidence="5">
    <location>
        <begin position="380"/>
        <end position="401"/>
    </location>
</feature>
<feature type="transmembrane region" description="Helical" evidence="5">
    <location>
        <begin position="209"/>
        <end position="227"/>
    </location>
</feature>
<organism evidence="7 8">
    <name type="scientific">Limobrevibacterium gyesilva</name>
    <dbReference type="NCBI Taxonomy" id="2991712"/>
    <lineage>
        <taxon>Bacteria</taxon>
        <taxon>Pseudomonadati</taxon>
        <taxon>Pseudomonadota</taxon>
        <taxon>Alphaproteobacteria</taxon>
        <taxon>Acetobacterales</taxon>
        <taxon>Acetobacteraceae</taxon>
        <taxon>Limobrevibacterium</taxon>
    </lineage>
</organism>
<evidence type="ECO:0000256" key="1">
    <source>
        <dbReference type="ARBA" id="ARBA00004141"/>
    </source>
</evidence>
<feature type="transmembrane region" description="Helical" evidence="5">
    <location>
        <begin position="174"/>
        <end position="202"/>
    </location>
</feature>
<dbReference type="PROSITE" id="PS50801">
    <property type="entry name" value="STAS"/>
    <property type="match status" value="1"/>
</dbReference>
<dbReference type="Pfam" id="PF01740">
    <property type="entry name" value="STAS"/>
    <property type="match status" value="1"/>
</dbReference>
<feature type="transmembrane region" description="Helical" evidence="5">
    <location>
        <begin position="104"/>
        <end position="126"/>
    </location>
</feature>
<dbReference type="InterPro" id="IPR001902">
    <property type="entry name" value="SLC26A/SulP_fam"/>
</dbReference>
<dbReference type="InterPro" id="IPR036513">
    <property type="entry name" value="STAS_dom_sf"/>
</dbReference>
<gene>
    <name evidence="7" type="ORF">OL599_19010</name>
</gene>
<dbReference type="Gene3D" id="3.30.750.24">
    <property type="entry name" value="STAS domain"/>
    <property type="match status" value="1"/>
</dbReference>
<dbReference type="AlphaFoldDB" id="A0AA42CEZ8"/>
<dbReference type="SUPFAM" id="SSF52091">
    <property type="entry name" value="SpoIIaa-like"/>
    <property type="match status" value="1"/>
</dbReference>
<evidence type="ECO:0000259" key="6">
    <source>
        <dbReference type="PROSITE" id="PS50801"/>
    </source>
</evidence>
<feature type="transmembrane region" description="Helical" evidence="5">
    <location>
        <begin position="133"/>
        <end position="154"/>
    </location>
</feature>
<feature type="transmembrane region" description="Helical" evidence="5">
    <location>
        <begin position="259"/>
        <end position="281"/>
    </location>
</feature>
<evidence type="ECO:0000256" key="3">
    <source>
        <dbReference type="ARBA" id="ARBA00022989"/>
    </source>
</evidence>
<feature type="domain" description="STAS" evidence="6">
    <location>
        <begin position="452"/>
        <end position="561"/>
    </location>
</feature>
<dbReference type="EMBL" id="JAPDNT010000022">
    <property type="protein sequence ID" value="MCW3476658.1"/>
    <property type="molecule type" value="Genomic_DNA"/>
</dbReference>
<dbReference type="CDD" id="cd07042">
    <property type="entry name" value="STAS_SulP_like_sulfate_transporter"/>
    <property type="match status" value="1"/>
</dbReference>
<dbReference type="InterPro" id="IPR002645">
    <property type="entry name" value="STAS_dom"/>
</dbReference>
<comment type="caution">
    <text evidence="7">The sequence shown here is derived from an EMBL/GenBank/DDBJ whole genome shotgun (WGS) entry which is preliminary data.</text>
</comment>
<evidence type="ECO:0000256" key="5">
    <source>
        <dbReference type="SAM" id="Phobius"/>
    </source>
</evidence>
<dbReference type="Pfam" id="PF00916">
    <property type="entry name" value="Sulfate_transp"/>
    <property type="match status" value="1"/>
</dbReference>
<proteinExistence type="predicted"/>
<keyword evidence="2 5" id="KW-0812">Transmembrane</keyword>
<keyword evidence="4 5" id="KW-0472">Membrane</keyword>
<feature type="transmembrane region" description="Helical" evidence="5">
    <location>
        <begin position="35"/>
        <end position="56"/>
    </location>
</feature>
<evidence type="ECO:0000313" key="7">
    <source>
        <dbReference type="EMBL" id="MCW3476658.1"/>
    </source>
</evidence>
<reference evidence="7" key="1">
    <citation type="submission" date="2022-09" db="EMBL/GenBank/DDBJ databases">
        <title>Rhodovastum sp. nov. RN2-1 isolated from soil in Seongnam, South Korea.</title>
        <authorList>
            <person name="Le N.T."/>
        </authorList>
    </citation>
    <scope>NUCLEOTIDE SEQUENCE</scope>
    <source>
        <strain evidence="7">RN2-1</strain>
    </source>
</reference>
<feature type="transmembrane region" description="Helical" evidence="5">
    <location>
        <begin position="301"/>
        <end position="319"/>
    </location>
</feature>
<dbReference type="GO" id="GO:0055085">
    <property type="term" value="P:transmembrane transport"/>
    <property type="evidence" value="ECO:0007669"/>
    <property type="project" value="InterPro"/>
</dbReference>
<accession>A0AA42CEZ8</accession>
<dbReference type="InterPro" id="IPR011547">
    <property type="entry name" value="SLC26A/SulP_dom"/>
</dbReference>
<sequence>MVAPTREPTFAEQFTPKLVTILREGYGLAGLKADALAGLTVAIVALPLSMAIAIASGVTPDRGLYTAIVGGFMVSALGGSRFQIGGPAGAFIVLVAATVEQHGVDGLILATMLSGLILLVVGFLRLGTFIKYIPYPVTVGFTSGIAIIILASQFKELLGLTLPGKEPGPFIPKLEALGAALPTINVAAVGVAALSIGIIIALRRFRPHWPGFLIAVGLASVLTWLFGLPVETIGTRFGGIPQTLPAPHLPDLSPEKISAVLPAALSFALLGGIESLLSAVVADSMTGRRHRSNSELVGQGVANVASALFGGFCVTGTIARTATNVRTGARGPVSGMLHAVFLFLFMLVAAPLASYIPLAGLAAVLAVVAWNMAEKHQFAVLIRASRGDAIVLLATFLLVVFRDLTEGIIVGFGIGALLFLHRMAQAVEIEGSRLIVEPDLPDTINGNGRKPYDVALATDPDVVVYRISGAFFFGAAASVAAALDRIGEHPKAYVIDFSAVPVVDSTAAATIQGFARQARRHGAAVYLAGARPAIRRVLLTHGVRPPLVRFRSTLSDALSAAHRKADGAQDTDPAPAKVA</sequence>